<dbReference type="OrthoDB" id="9783990at2"/>
<reference evidence="3 4" key="1">
    <citation type="submission" date="2006-02" db="EMBL/GenBank/DDBJ databases">
        <authorList>
            <person name="Pinhassi J."/>
            <person name="Pedros-Alio C."/>
            <person name="Ferriera S."/>
            <person name="Johnson J."/>
            <person name="Kravitz S."/>
            <person name="Halpern A."/>
            <person name="Remington K."/>
            <person name="Beeson K."/>
            <person name="Tran B."/>
            <person name="Rogers Y.-H."/>
            <person name="Friedman R."/>
            <person name="Venter J.C."/>
        </authorList>
    </citation>
    <scope>NUCLEOTIDE SEQUENCE [LARGE SCALE GENOMIC DNA]</scope>
    <source>
        <strain evidence="3 4">MED297</strain>
    </source>
</reference>
<dbReference type="Proteomes" id="UP000005953">
    <property type="component" value="Unassembled WGS sequence"/>
</dbReference>
<evidence type="ECO:0000313" key="3">
    <source>
        <dbReference type="EMBL" id="EAR08946.1"/>
    </source>
</evidence>
<dbReference type="PROSITE" id="PS50914">
    <property type="entry name" value="BON"/>
    <property type="match status" value="2"/>
</dbReference>
<name>A4BFS8_9GAMM</name>
<dbReference type="InterPro" id="IPR007055">
    <property type="entry name" value="BON_dom"/>
</dbReference>
<evidence type="ECO:0000256" key="1">
    <source>
        <dbReference type="SAM" id="SignalP"/>
    </source>
</evidence>
<dbReference type="STRING" id="314283.MED297_03617"/>
<dbReference type="Pfam" id="PF04972">
    <property type="entry name" value="BON"/>
    <property type="match status" value="2"/>
</dbReference>
<feature type="chain" id="PRO_5002666489" description="BON domain-containing protein" evidence="1">
    <location>
        <begin position="23"/>
        <end position="192"/>
    </location>
</feature>
<dbReference type="AlphaFoldDB" id="A4BFS8"/>
<dbReference type="InterPro" id="IPR051686">
    <property type="entry name" value="Lipoprotein_DolP"/>
</dbReference>
<dbReference type="EMBL" id="AAOE01000014">
    <property type="protein sequence ID" value="EAR08946.1"/>
    <property type="molecule type" value="Genomic_DNA"/>
</dbReference>
<dbReference type="HOGENOM" id="CLU_083606_3_1_6"/>
<feature type="domain" description="BON" evidence="2">
    <location>
        <begin position="125"/>
        <end position="192"/>
    </location>
</feature>
<dbReference type="RefSeq" id="WP_008047502.1">
    <property type="nucleotide sequence ID" value="NZ_CH724154.1"/>
</dbReference>
<dbReference type="PANTHER" id="PTHR34606:SF4">
    <property type="entry name" value="OUTER MEMBRANE LIPOPROTEIN DOLP"/>
    <property type="match status" value="1"/>
</dbReference>
<sequence length="192" mass="21081">MTTRALITASILSIGLLLSSCATITGSVTDEPIEPDPEGRTMGEVIDDKNLRTRLQVNLEKLDSRYAEANVEIHVNAGLVLLVGQVPTPELVRQATTLLKNDPQVNAIHNHLTAEPNISTGLKANDRWLAIKTRSRMFTTDYFPSSKIEIVVQKGIVYLMGRVTEDTAEEAVRIASEVNGVQKVVMVFQIIS</sequence>
<protein>
    <recommendedName>
        <fullName evidence="2">BON domain-containing protein</fullName>
    </recommendedName>
</protein>
<gene>
    <name evidence="3" type="ORF">MED297_03617</name>
</gene>
<feature type="signal peptide" evidence="1">
    <location>
        <begin position="1"/>
        <end position="22"/>
    </location>
</feature>
<feature type="domain" description="BON" evidence="2">
    <location>
        <begin position="47"/>
        <end position="116"/>
    </location>
</feature>
<keyword evidence="1" id="KW-0732">Signal</keyword>
<organism evidence="3 4">
    <name type="scientific">Reinekea blandensis MED297</name>
    <dbReference type="NCBI Taxonomy" id="314283"/>
    <lineage>
        <taxon>Bacteria</taxon>
        <taxon>Pseudomonadati</taxon>
        <taxon>Pseudomonadota</taxon>
        <taxon>Gammaproteobacteria</taxon>
        <taxon>Oceanospirillales</taxon>
        <taxon>Saccharospirillaceae</taxon>
        <taxon>Reinekea</taxon>
    </lineage>
</organism>
<proteinExistence type="predicted"/>
<dbReference type="PANTHER" id="PTHR34606">
    <property type="entry name" value="BON DOMAIN-CONTAINING PROTEIN"/>
    <property type="match status" value="1"/>
</dbReference>
<accession>A4BFS8</accession>
<comment type="caution">
    <text evidence="3">The sequence shown here is derived from an EMBL/GenBank/DDBJ whole genome shotgun (WGS) entry which is preliminary data.</text>
</comment>
<dbReference type="PROSITE" id="PS51257">
    <property type="entry name" value="PROKAR_LIPOPROTEIN"/>
    <property type="match status" value="1"/>
</dbReference>
<dbReference type="Gene3D" id="3.30.1340.30">
    <property type="match status" value="1"/>
</dbReference>
<evidence type="ECO:0000313" key="4">
    <source>
        <dbReference type="Proteomes" id="UP000005953"/>
    </source>
</evidence>
<evidence type="ECO:0000259" key="2">
    <source>
        <dbReference type="PROSITE" id="PS50914"/>
    </source>
</evidence>
<keyword evidence="4" id="KW-1185">Reference proteome</keyword>